<organism evidence="1 2">
    <name type="scientific">Malacoplasma penetrans (strain HF-2)</name>
    <name type="common">Mycoplasma penetrans</name>
    <dbReference type="NCBI Taxonomy" id="272633"/>
    <lineage>
        <taxon>Bacteria</taxon>
        <taxon>Bacillati</taxon>
        <taxon>Mycoplasmatota</taxon>
        <taxon>Mycoplasmoidales</taxon>
        <taxon>Mycoplasmoidaceae</taxon>
        <taxon>Malacoplasma</taxon>
    </lineage>
</organism>
<reference evidence="1 2" key="1">
    <citation type="journal article" date="2002" name="Nucleic Acids Res.">
        <title>The complete genomic sequence of Mycoplasma penetrans, an intracellular bacterial pathogen in humans.</title>
        <authorList>
            <person name="Sasaki Y."/>
            <person name="Ishikawa J."/>
            <person name="Yamashita A."/>
            <person name="Oshima K."/>
            <person name="Kenri T."/>
            <person name="Furuya K."/>
            <person name="Yoshino C."/>
            <person name="Horino A."/>
            <person name="Shiba T."/>
            <person name="Sasaki T."/>
            <person name="Hattori M."/>
        </authorList>
    </citation>
    <scope>NUCLEOTIDE SEQUENCE [LARGE SCALE GENOMIC DNA]</scope>
    <source>
        <strain evidence="1 2">HF-2</strain>
    </source>
</reference>
<dbReference type="Proteomes" id="UP000002522">
    <property type="component" value="Chromosome"/>
</dbReference>
<dbReference type="InParanoid" id="Q8EWL3"/>
<proteinExistence type="predicted"/>
<protein>
    <recommendedName>
        <fullName evidence="3">SprT-like domain-containing protein</fullName>
    </recommendedName>
</protein>
<evidence type="ECO:0008006" key="3">
    <source>
        <dbReference type="Google" id="ProtNLM"/>
    </source>
</evidence>
<name>Q8EWL3_MALP2</name>
<keyword evidence="2" id="KW-1185">Reference proteome</keyword>
<accession>Q8EWL3</accession>
<dbReference type="EMBL" id="BA000026">
    <property type="protein sequence ID" value="BAC43981.1"/>
    <property type="molecule type" value="Genomic_DNA"/>
</dbReference>
<evidence type="ECO:0000313" key="1">
    <source>
        <dbReference type="EMBL" id="BAC43981.1"/>
    </source>
</evidence>
<sequence length="256" mass="30240">MNQDWENRDKPKNGSNILEPLYVFFTKAFKYFNTHVFDNILPNMVLLIQLQKPIARFRGYFSAHRFKVNNNSEPLITLVVDWINDSNVIDQLEVLIHEMIHFEAKVKMIDDTSRTQFHREAFRKIGESRGYIIQYKDKKLGWSFGKANEQLLKVFNDFLKNNPYPFQQFETIKYETPKKERTIFNFVCNECGVVIKGKRDTDAICGTCNVPFEFVEPKPPNPTIELSEKAKKILDEWEEEKRAKEILDESEDDENI</sequence>
<dbReference type="RefSeq" id="WP_011077017.1">
    <property type="nucleotide sequence ID" value="NC_004432.1"/>
</dbReference>
<dbReference type="HOGENOM" id="CLU_1085119_0_0_14"/>
<dbReference type="KEGG" id="mpe:MYPE1900"/>
<evidence type="ECO:0000313" key="2">
    <source>
        <dbReference type="Proteomes" id="UP000002522"/>
    </source>
</evidence>
<gene>
    <name evidence="1" type="ordered locus">MYPE1900</name>
</gene>
<dbReference type="AlphaFoldDB" id="Q8EWL3"/>